<reference evidence="6 7" key="1">
    <citation type="submission" date="2019-06" db="EMBL/GenBank/DDBJ databases">
        <title>Sequencing the genomes of 1000 actinobacteria strains.</title>
        <authorList>
            <person name="Klenk H.-P."/>
        </authorList>
    </citation>
    <scope>NUCLEOTIDE SEQUENCE [LARGE SCALE GENOMIC DNA]</scope>
    <source>
        <strain evidence="6 7">DSM 42059</strain>
    </source>
</reference>
<dbReference type="PROSITE" id="PS00012">
    <property type="entry name" value="PHOSPHOPANTETHEINE"/>
    <property type="match status" value="1"/>
</dbReference>
<dbReference type="GO" id="GO:0005737">
    <property type="term" value="C:cytoplasm"/>
    <property type="evidence" value="ECO:0007669"/>
    <property type="project" value="TreeGrafter"/>
</dbReference>
<evidence type="ECO:0000256" key="3">
    <source>
        <dbReference type="ARBA" id="ARBA00022450"/>
    </source>
</evidence>
<dbReference type="PANTHER" id="PTHR45527">
    <property type="entry name" value="NONRIBOSOMAL PEPTIDE SYNTHETASE"/>
    <property type="match status" value="1"/>
</dbReference>
<comment type="cofactor">
    <cofactor evidence="1">
        <name>pantetheine 4'-phosphate</name>
        <dbReference type="ChEBI" id="CHEBI:47942"/>
    </cofactor>
</comment>
<dbReference type="FunFam" id="1.10.1200.10:FF:000016">
    <property type="entry name" value="Non-ribosomal peptide synthase"/>
    <property type="match status" value="1"/>
</dbReference>
<dbReference type="InterPro" id="IPR042099">
    <property type="entry name" value="ANL_N_sf"/>
</dbReference>
<dbReference type="Pfam" id="PF00668">
    <property type="entry name" value="Condensation"/>
    <property type="match status" value="1"/>
</dbReference>
<protein>
    <submittedName>
        <fullName evidence="6">Amino acid adenylation domain-containing protein</fullName>
    </submittedName>
</protein>
<dbReference type="GO" id="GO:0072330">
    <property type="term" value="P:monocarboxylic acid biosynthetic process"/>
    <property type="evidence" value="ECO:0007669"/>
    <property type="project" value="UniProtKB-ARBA"/>
</dbReference>
<dbReference type="Pfam" id="PF00501">
    <property type="entry name" value="AMP-binding"/>
    <property type="match status" value="2"/>
</dbReference>
<name>A0A561V6H3_9ACTN</name>
<dbReference type="PROSITE" id="PS50075">
    <property type="entry name" value="CARRIER"/>
    <property type="match status" value="2"/>
</dbReference>
<dbReference type="EMBL" id="VIWW01000001">
    <property type="protein sequence ID" value="TWG07215.1"/>
    <property type="molecule type" value="Genomic_DNA"/>
</dbReference>
<feature type="domain" description="Carrier" evidence="5">
    <location>
        <begin position="514"/>
        <end position="588"/>
    </location>
</feature>
<dbReference type="GO" id="GO:0043041">
    <property type="term" value="P:amino acid activation for nonribosomal peptide biosynthetic process"/>
    <property type="evidence" value="ECO:0007669"/>
    <property type="project" value="TreeGrafter"/>
</dbReference>
<dbReference type="GO" id="GO:0031177">
    <property type="term" value="F:phosphopantetheine binding"/>
    <property type="evidence" value="ECO:0007669"/>
    <property type="project" value="InterPro"/>
</dbReference>
<comment type="similarity">
    <text evidence="2">Belongs to the ATP-dependent AMP-binding enzyme family.</text>
</comment>
<dbReference type="InterPro" id="IPR006162">
    <property type="entry name" value="Ppantetheine_attach_site"/>
</dbReference>
<dbReference type="InterPro" id="IPR001242">
    <property type="entry name" value="Condensation_dom"/>
</dbReference>
<dbReference type="InterPro" id="IPR010071">
    <property type="entry name" value="AA_adenyl_dom"/>
</dbReference>
<dbReference type="InterPro" id="IPR020806">
    <property type="entry name" value="PKS_PP-bd"/>
</dbReference>
<dbReference type="Pfam" id="PF13193">
    <property type="entry name" value="AMP-binding_C"/>
    <property type="match status" value="2"/>
</dbReference>
<evidence type="ECO:0000256" key="1">
    <source>
        <dbReference type="ARBA" id="ARBA00001957"/>
    </source>
</evidence>
<dbReference type="Gene3D" id="3.30.300.30">
    <property type="match status" value="2"/>
</dbReference>
<dbReference type="SMART" id="SM00823">
    <property type="entry name" value="PKS_PP"/>
    <property type="match status" value="2"/>
</dbReference>
<dbReference type="Proteomes" id="UP000318186">
    <property type="component" value="Unassembled WGS sequence"/>
</dbReference>
<dbReference type="PANTHER" id="PTHR45527:SF1">
    <property type="entry name" value="FATTY ACID SYNTHASE"/>
    <property type="match status" value="1"/>
</dbReference>
<dbReference type="PROSITE" id="PS00455">
    <property type="entry name" value="AMP_BINDING"/>
    <property type="match status" value="1"/>
</dbReference>
<dbReference type="RefSeq" id="WP_145766847.1">
    <property type="nucleotide sequence ID" value="NZ_VIWW01000001.1"/>
</dbReference>
<gene>
    <name evidence="6" type="ORF">FHX80_115720</name>
</gene>
<dbReference type="Pfam" id="PF00550">
    <property type="entry name" value="PP-binding"/>
    <property type="match status" value="2"/>
</dbReference>
<dbReference type="InterPro" id="IPR009081">
    <property type="entry name" value="PP-bd_ACP"/>
</dbReference>
<evidence type="ECO:0000313" key="7">
    <source>
        <dbReference type="Proteomes" id="UP000318186"/>
    </source>
</evidence>
<accession>A0A561V6H3</accession>
<dbReference type="Gene3D" id="3.30.559.30">
    <property type="entry name" value="Nonribosomal peptide synthetase, condensation domain"/>
    <property type="match status" value="1"/>
</dbReference>
<dbReference type="InterPro" id="IPR036736">
    <property type="entry name" value="ACP-like_sf"/>
</dbReference>
<dbReference type="NCBIfam" id="TIGR01733">
    <property type="entry name" value="AA-adenyl-dom"/>
    <property type="match status" value="2"/>
</dbReference>
<dbReference type="InterPro" id="IPR000873">
    <property type="entry name" value="AMP-dep_synth/lig_dom"/>
</dbReference>
<sequence length="1646" mass="174467">MSNLCVHQLIEAQAARTPTAPAIVSREGVLSYAQLDEQAGRLAGLLAARGVRPEVRVGLAVEQSASWLVTLLAVWKAGGVYVPVDAALPAELAASMLADAEVELLLHSGSGPVPTGSGFSVVELADLAGADPVEAAAPAMWPDNLAYCIFTSGSTGRPKPVGIPHAGLAGHAVAMGAELGLRSTDRFLQFTSMAVDASLEEVLPVWLAGGTVVLPDAPRPTSVELTELITARGVTAVSLPSAYWHQWTDDLRAGVVALPETLRMVFIGGDKIRMDKLVAWTAVVGSRPVDFVADYGPTETTISCTTYRPDPANLPDIGLVPIGRPLPGETVHLLDDDDLTPVADGEPGNVWIAGFGLARGYLGAPAATADRFRPDPFGPPGTRMYRTGDRAALLTDGNLQFLGRSDRQVKVRGFRIEPGQVEHAVRACAGVRDAVVVTADDPVAGARLIAYVEADAQPDAEAALRVELTGRLPAVMVPQTIVRMDRIPRSPLSGKVVTSQLPPLPAVADRPGPVAPSTAEQTVAELVAEVLGRLPGDDEDFFAAGGDSLRGLQLLSRIAQATGSALTFDQLRSAPTVAGLTALLDRARRYEPGVGAVTPTGERDEWRPVSRGQAALWYLDKLHRGAATYAVPLGYWISGPLDVDRMDAALTELLARHEALRGTLAERDGLVRARLRPPSPVRTRVTAVADRASATRRAEADAARPFDLSTGPLLRSSCYRVDDENHLWLLDVHHSAFDAWSLGVFRREFAALYQGHRLPEPTLRYADYVAWQERWLASQEAAGQRRYWTDRLSGDAPVVEPGRPTGAPGQGGFSLPLRLGGLGPAQVEDVARACGSTPFGVLLAGFFATLHRMTGGADDIVVGVPMAGRGRAGTEELIGYLVNTVPLRMRFTPRMSFRELVERTDAALAEALSRQDLPFSEMTGGIAQGGGAAENPVFQTMFVLQSTPVDDGGTIDGLDITEQLIHSGTAKVALTCTLRLDTGGVTGEVEYATRRFDRPSADRWQDALVTLLESALADPAARLAELPLLPPAAATAQLTAINADHRDRSAAGTLLHDGFRTALALDPSAVAVRSGKNAVSYAELDARAEAIAATLAAAGIGPEALVGVCVERSVASVAAVLGVLRAGAGFVPLDAGYPAERLRWIAADSAMAALIASAVPAGLEDVPVIDPDAAAPEGGPAVGIHPRNTAFVYYTSGSTGRPKGVVIDHGCAASRVEWIARRYELGPGRQVVHKTPLIFDVAIWEIFATLGAGATILLAEASTETDVPYLAELLATPDTTLAHFVPSMLDMYLATVSATKYPGLDRVQTSGESVPTAMLRRFAAHFDIELDNAYGQTETSEVALWSGRDWPDGSGVPMGRAVNGYRLFVLDEALRPVAAGVVGELYVAGVDGLARGYLGRPALTAERFLPHPWPVTPGERLYRTGDLAVREDDGLLHYAGRSDGQAKVGGVRVEPGEIEEVLRGHPAVEQAAVRIREDEPGAKEIVAYLVGPDAVVPDVAEYAAGYLSRYLLPTVYVKLAALPLTPSGKVDRQTLPAPTAQDRGARAGVSETTSLIESQLAEVWRDLLNVEEIGRRQNFFEAGGTSLSALQMLHRVKTRFGVAVTVRQFFSAPTIAGVAEYLEKALVAELATLSDDAAAQRGGREG</sequence>
<keyword evidence="4" id="KW-0597">Phosphoprotein</keyword>
<feature type="domain" description="Carrier" evidence="5">
    <location>
        <begin position="1551"/>
        <end position="1626"/>
    </location>
</feature>
<keyword evidence="3" id="KW-0596">Phosphopantetheine</keyword>
<dbReference type="OrthoDB" id="2472181at2"/>
<evidence type="ECO:0000256" key="4">
    <source>
        <dbReference type="ARBA" id="ARBA00022553"/>
    </source>
</evidence>
<dbReference type="Gene3D" id="3.30.559.10">
    <property type="entry name" value="Chloramphenicol acetyltransferase-like domain"/>
    <property type="match status" value="1"/>
</dbReference>
<comment type="caution">
    <text evidence="6">The sequence shown here is derived from an EMBL/GenBank/DDBJ whole genome shotgun (WGS) entry which is preliminary data.</text>
</comment>
<dbReference type="InterPro" id="IPR045851">
    <property type="entry name" value="AMP-bd_C_sf"/>
</dbReference>
<dbReference type="SUPFAM" id="SSF47336">
    <property type="entry name" value="ACP-like"/>
    <property type="match status" value="2"/>
</dbReference>
<dbReference type="InterPro" id="IPR020845">
    <property type="entry name" value="AMP-binding_CS"/>
</dbReference>
<organism evidence="6 7">
    <name type="scientific">Streptomyces brevispora</name>
    <dbReference type="NCBI Taxonomy" id="887462"/>
    <lineage>
        <taxon>Bacteria</taxon>
        <taxon>Bacillati</taxon>
        <taxon>Actinomycetota</taxon>
        <taxon>Actinomycetes</taxon>
        <taxon>Kitasatosporales</taxon>
        <taxon>Streptomycetaceae</taxon>
        <taxon>Streptomyces</taxon>
    </lineage>
</organism>
<proteinExistence type="inferred from homology"/>
<dbReference type="GO" id="GO:0044550">
    <property type="term" value="P:secondary metabolite biosynthetic process"/>
    <property type="evidence" value="ECO:0007669"/>
    <property type="project" value="TreeGrafter"/>
</dbReference>
<dbReference type="GO" id="GO:0003824">
    <property type="term" value="F:catalytic activity"/>
    <property type="evidence" value="ECO:0007669"/>
    <property type="project" value="InterPro"/>
</dbReference>
<evidence type="ECO:0000256" key="2">
    <source>
        <dbReference type="ARBA" id="ARBA00006432"/>
    </source>
</evidence>
<dbReference type="GO" id="GO:0017000">
    <property type="term" value="P:antibiotic biosynthetic process"/>
    <property type="evidence" value="ECO:0007669"/>
    <property type="project" value="UniProtKB-ARBA"/>
</dbReference>
<dbReference type="InterPro" id="IPR023213">
    <property type="entry name" value="CAT-like_dom_sf"/>
</dbReference>
<dbReference type="CDD" id="cd19531">
    <property type="entry name" value="LCL_NRPS-like"/>
    <property type="match status" value="1"/>
</dbReference>
<evidence type="ECO:0000313" key="6">
    <source>
        <dbReference type="EMBL" id="TWG07215.1"/>
    </source>
</evidence>
<dbReference type="SUPFAM" id="SSF56801">
    <property type="entry name" value="Acetyl-CoA synthetase-like"/>
    <property type="match status" value="2"/>
</dbReference>
<dbReference type="Gene3D" id="1.10.1200.10">
    <property type="entry name" value="ACP-like"/>
    <property type="match status" value="2"/>
</dbReference>
<dbReference type="SUPFAM" id="SSF52777">
    <property type="entry name" value="CoA-dependent acyltransferases"/>
    <property type="match status" value="2"/>
</dbReference>
<dbReference type="InterPro" id="IPR025110">
    <property type="entry name" value="AMP-bd_C"/>
</dbReference>
<dbReference type="GO" id="GO:0008610">
    <property type="term" value="P:lipid biosynthetic process"/>
    <property type="evidence" value="ECO:0007669"/>
    <property type="project" value="UniProtKB-ARBA"/>
</dbReference>
<dbReference type="Gene3D" id="3.40.50.12780">
    <property type="entry name" value="N-terminal domain of ligase-like"/>
    <property type="match status" value="2"/>
</dbReference>
<evidence type="ECO:0000259" key="5">
    <source>
        <dbReference type="PROSITE" id="PS50075"/>
    </source>
</evidence>
<dbReference type="CDD" id="cd05930">
    <property type="entry name" value="A_NRPS"/>
    <property type="match status" value="2"/>
</dbReference>